<dbReference type="KEGG" id="sbd:ATN00_18725"/>
<evidence type="ECO:0000313" key="16">
    <source>
        <dbReference type="Proteomes" id="UP000056968"/>
    </source>
</evidence>
<feature type="domain" description="TonB-dependent receptor-like beta-barrel" evidence="13">
    <location>
        <begin position="258"/>
        <end position="664"/>
    </location>
</feature>
<gene>
    <name evidence="15" type="ORF">ATN00_18725</name>
</gene>
<dbReference type="GO" id="GO:0009279">
    <property type="term" value="C:cell outer membrane"/>
    <property type="evidence" value="ECO:0007669"/>
    <property type="project" value="UniProtKB-SubCell"/>
</dbReference>
<reference evidence="15 16" key="1">
    <citation type="submission" date="2015-11" db="EMBL/GenBank/DDBJ databases">
        <title>A Two-component Flavoprotein Monooxygenase System MeaXY Responsible for para-Hydroxylation of 2-Methyl-6-ethylaniline and 2,6-Diethylaniline in Sphingobium baderi DE-13.</title>
        <authorList>
            <person name="Cheng M."/>
            <person name="Meng Q."/>
            <person name="Yang Y."/>
            <person name="Chu C."/>
            <person name="Yan X."/>
            <person name="He J."/>
            <person name="Li S."/>
        </authorList>
    </citation>
    <scope>NUCLEOTIDE SEQUENCE [LARGE SCALE GENOMIC DNA]</scope>
    <source>
        <strain evidence="15 16">DE-13</strain>
    </source>
</reference>
<dbReference type="AlphaFoldDB" id="A0A0S3F2T1"/>
<proteinExistence type="inferred from homology"/>
<evidence type="ECO:0000256" key="8">
    <source>
        <dbReference type="ARBA" id="ARBA00023077"/>
    </source>
</evidence>
<evidence type="ECO:0000256" key="6">
    <source>
        <dbReference type="ARBA" id="ARBA00023004"/>
    </source>
</evidence>
<evidence type="ECO:0000256" key="11">
    <source>
        <dbReference type="PROSITE-ProRule" id="PRU01360"/>
    </source>
</evidence>
<keyword evidence="6" id="KW-0408">Iron</keyword>
<evidence type="ECO:0000259" key="13">
    <source>
        <dbReference type="Pfam" id="PF00593"/>
    </source>
</evidence>
<comment type="subcellular location">
    <subcellularLocation>
        <location evidence="1 11">Cell outer membrane</location>
        <topology evidence="1 11">Multi-pass membrane protein</topology>
    </subcellularLocation>
</comment>
<dbReference type="InterPro" id="IPR012910">
    <property type="entry name" value="Plug_dom"/>
</dbReference>
<sequence length="701" mass="76355">MITVVAAMSPGIGLAQEGQPETMAETRVQDIVVTARRTSEKLQITPLAVTALTSDALVRQQIVDVTAIQQAAPSLSMAQSHSGVAITLRGQVQSNSDGSVDQSVGLYVDGVYIARQIAAGFDLIDINQVEVLRGPQGTLFGRNTTGGAVSITTNKPTDIFEGLVKAGIGNYESREVMGLLNVPIVDGAVAARIVYRHAENNGFGRNINLGRRVGDDNTDYVRGSLKIAPSDGWSLIIVGDYFDRDNNGPLEHLLAYDPTLLGNQDAVLDSPFYTTSSDLRSYARLKSWGTSATLEVPLGNVTFKTITGYRGYKLNTLDDFDTTPIPFFTNNSIGQIKQFSQEVQIFGKKGDLGWIAGLFYFHEYGIERFNVFGGAVDYNGRIDHKSFAPFAQINYDMTPELRVTTGLRYTHDKRAVNTHNLAGGVCATNPALVTNTATCEADREKSHNYFSYTLSADYRFTPSLFGYARTSMAHKSGGFNKTTADLESFEPEKVTDYEIGVKADLLDRRLRINAAAFIAYYRNMQRPITSDAAGTPVALTQSIGKSRIPGAELEIVALPAAGLELSGTIGVIDPKYVDFTDATGDRTGEPFTQVSNVTWSIAGTYSLPTSYGKYSVHADYGHQSRKYFFPNERSREPGYGLLNATIGLTLDDPGIELMLWGRNLTGKKYNSYILDFYAAAGVTTGFPGQARTYGASATYRF</sequence>
<evidence type="ECO:0000256" key="9">
    <source>
        <dbReference type="ARBA" id="ARBA00023136"/>
    </source>
</evidence>
<dbReference type="InterPro" id="IPR039426">
    <property type="entry name" value="TonB-dep_rcpt-like"/>
</dbReference>
<dbReference type="Proteomes" id="UP000056968">
    <property type="component" value="Chromosome"/>
</dbReference>
<organism evidence="15 16">
    <name type="scientific">Sphingobium baderi</name>
    <dbReference type="NCBI Taxonomy" id="1332080"/>
    <lineage>
        <taxon>Bacteria</taxon>
        <taxon>Pseudomonadati</taxon>
        <taxon>Pseudomonadota</taxon>
        <taxon>Alphaproteobacteria</taxon>
        <taxon>Sphingomonadales</taxon>
        <taxon>Sphingomonadaceae</taxon>
        <taxon>Sphingobium</taxon>
    </lineage>
</organism>
<keyword evidence="7" id="KW-0406">Ion transport</keyword>
<comment type="similarity">
    <text evidence="11 12">Belongs to the TonB-dependent receptor family.</text>
</comment>
<keyword evidence="9 11" id="KW-0472">Membrane</keyword>
<evidence type="ECO:0008006" key="17">
    <source>
        <dbReference type="Google" id="ProtNLM"/>
    </source>
</evidence>
<dbReference type="Gene3D" id="2.40.170.20">
    <property type="entry name" value="TonB-dependent receptor, beta-barrel domain"/>
    <property type="match status" value="1"/>
</dbReference>
<keyword evidence="10 11" id="KW-0998">Cell outer membrane</keyword>
<dbReference type="STRING" id="1332080.ATN00_18725"/>
<keyword evidence="2 11" id="KW-0813">Transport</keyword>
<dbReference type="PANTHER" id="PTHR32552:SF81">
    <property type="entry name" value="TONB-DEPENDENT OUTER MEMBRANE RECEPTOR"/>
    <property type="match status" value="1"/>
</dbReference>
<dbReference type="InterPro" id="IPR036942">
    <property type="entry name" value="Beta-barrel_TonB_sf"/>
</dbReference>
<keyword evidence="16" id="KW-1185">Reference proteome</keyword>
<keyword evidence="5 11" id="KW-0812">Transmembrane</keyword>
<evidence type="ECO:0000256" key="10">
    <source>
        <dbReference type="ARBA" id="ARBA00023237"/>
    </source>
</evidence>
<evidence type="ECO:0000256" key="7">
    <source>
        <dbReference type="ARBA" id="ARBA00023065"/>
    </source>
</evidence>
<evidence type="ECO:0000259" key="14">
    <source>
        <dbReference type="Pfam" id="PF07715"/>
    </source>
</evidence>
<dbReference type="SUPFAM" id="SSF56935">
    <property type="entry name" value="Porins"/>
    <property type="match status" value="1"/>
</dbReference>
<keyword evidence="4" id="KW-0410">Iron transport</keyword>
<evidence type="ECO:0000256" key="4">
    <source>
        <dbReference type="ARBA" id="ARBA00022496"/>
    </source>
</evidence>
<evidence type="ECO:0000256" key="3">
    <source>
        <dbReference type="ARBA" id="ARBA00022452"/>
    </source>
</evidence>
<dbReference type="PANTHER" id="PTHR32552">
    <property type="entry name" value="FERRICHROME IRON RECEPTOR-RELATED"/>
    <property type="match status" value="1"/>
</dbReference>
<evidence type="ECO:0000256" key="12">
    <source>
        <dbReference type="RuleBase" id="RU003357"/>
    </source>
</evidence>
<evidence type="ECO:0000256" key="2">
    <source>
        <dbReference type="ARBA" id="ARBA00022448"/>
    </source>
</evidence>
<dbReference type="PROSITE" id="PS52016">
    <property type="entry name" value="TONB_DEPENDENT_REC_3"/>
    <property type="match status" value="1"/>
</dbReference>
<dbReference type="InterPro" id="IPR000531">
    <property type="entry name" value="Beta-barrel_TonB"/>
</dbReference>
<accession>A0A0S3F2T1</accession>
<dbReference type="GO" id="GO:0006826">
    <property type="term" value="P:iron ion transport"/>
    <property type="evidence" value="ECO:0007669"/>
    <property type="project" value="UniProtKB-KW"/>
</dbReference>
<evidence type="ECO:0000256" key="5">
    <source>
        <dbReference type="ARBA" id="ARBA00022692"/>
    </source>
</evidence>
<protein>
    <recommendedName>
        <fullName evidence="17">TonB-dependent receptor</fullName>
    </recommendedName>
</protein>
<keyword evidence="3 11" id="KW-1134">Transmembrane beta strand</keyword>
<feature type="domain" description="TonB-dependent receptor plug" evidence="14">
    <location>
        <begin position="43"/>
        <end position="148"/>
    </location>
</feature>
<keyword evidence="8 12" id="KW-0798">TonB box</keyword>
<evidence type="ECO:0000256" key="1">
    <source>
        <dbReference type="ARBA" id="ARBA00004571"/>
    </source>
</evidence>
<dbReference type="Pfam" id="PF07715">
    <property type="entry name" value="Plug"/>
    <property type="match status" value="1"/>
</dbReference>
<dbReference type="Pfam" id="PF00593">
    <property type="entry name" value="TonB_dep_Rec_b-barrel"/>
    <property type="match status" value="1"/>
</dbReference>
<dbReference type="EMBL" id="CP013264">
    <property type="protein sequence ID" value="ALR22033.1"/>
    <property type="molecule type" value="Genomic_DNA"/>
</dbReference>
<name>A0A0S3F2T1_9SPHN</name>
<evidence type="ECO:0000313" key="15">
    <source>
        <dbReference type="EMBL" id="ALR22033.1"/>
    </source>
</evidence>